<dbReference type="RefSeq" id="WP_242479324.1">
    <property type="nucleotide sequence ID" value="NZ_NRRY01000017.1"/>
</dbReference>
<feature type="transmembrane region" description="Helical" evidence="2">
    <location>
        <begin position="70"/>
        <end position="96"/>
    </location>
</feature>
<evidence type="ECO:0000256" key="2">
    <source>
        <dbReference type="SAM" id="Phobius"/>
    </source>
</evidence>
<organism evidence="3 4">
    <name type="scientific">Lamprobacter modestohalophilus</name>
    <dbReference type="NCBI Taxonomy" id="1064514"/>
    <lineage>
        <taxon>Bacteria</taxon>
        <taxon>Pseudomonadati</taxon>
        <taxon>Pseudomonadota</taxon>
        <taxon>Gammaproteobacteria</taxon>
        <taxon>Chromatiales</taxon>
        <taxon>Chromatiaceae</taxon>
        <taxon>Lamprobacter</taxon>
    </lineage>
</organism>
<evidence type="ECO:0000313" key="4">
    <source>
        <dbReference type="Proteomes" id="UP001138768"/>
    </source>
</evidence>
<feature type="region of interest" description="Disordered" evidence="1">
    <location>
        <begin position="119"/>
        <end position="166"/>
    </location>
</feature>
<name>A0A9X0W9F7_9GAMM</name>
<evidence type="ECO:0000313" key="3">
    <source>
        <dbReference type="EMBL" id="MBK1619115.1"/>
    </source>
</evidence>
<accession>A0A9X0W9F7</accession>
<keyword evidence="4" id="KW-1185">Reference proteome</keyword>
<feature type="transmembrane region" description="Helical" evidence="2">
    <location>
        <begin position="29"/>
        <end position="50"/>
    </location>
</feature>
<reference evidence="3 4" key="1">
    <citation type="journal article" date="2020" name="Microorganisms">
        <title>Osmotic Adaptation and Compatible Solute Biosynthesis of Phototrophic Bacteria as Revealed from Genome Analyses.</title>
        <authorList>
            <person name="Imhoff J.F."/>
            <person name="Rahn T."/>
            <person name="Kunzel S."/>
            <person name="Keller A."/>
            <person name="Neulinger S.C."/>
        </authorList>
    </citation>
    <scope>NUCLEOTIDE SEQUENCE [LARGE SCALE GENOMIC DNA]</scope>
    <source>
        <strain evidence="3 4">DSM 25653</strain>
    </source>
</reference>
<keyword evidence="2" id="KW-0812">Transmembrane</keyword>
<proteinExistence type="predicted"/>
<feature type="compositionally biased region" description="Polar residues" evidence="1">
    <location>
        <begin position="119"/>
        <end position="131"/>
    </location>
</feature>
<dbReference type="EMBL" id="NRRY01000017">
    <property type="protein sequence ID" value="MBK1619115.1"/>
    <property type="molecule type" value="Genomic_DNA"/>
</dbReference>
<dbReference type="Proteomes" id="UP001138768">
    <property type="component" value="Unassembled WGS sequence"/>
</dbReference>
<keyword evidence="2" id="KW-0472">Membrane</keyword>
<protein>
    <submittedName>
        <fullName evidence="3">Uncharacterized protein</fullName>
    </submittedName>
</protein>
<gene>
    <name evidence="3" type="ORF">CKO42_11860</name>
</gene>
<keyword evidence="2" id="KW-1133">Transmembrane helix</keyword>
<feature type="compositionally biased region" description="Polar residues" evidence="1">
    <location>
        <begin position="146"/>
        <end position="166"/>
    </location>
</feature>
<evidence type="ECO:0000256" key="1">
    <source>
        <dbReference type="SAM" id="MobiDB-lite"/>
    </source>
</evidence>
<comment type="caution">
    <text evidence="3">The sequence shown here is derived from an EMBL/GenBank/DDBJ whole genome shotgun (WGS) entry which is preliminary data.</text>
</comment>
<sequence length="166" mass="17327">MVTTGPEGLHAAAPHHLPFFITTPGSSDGLMTTTGIFLLLAVIGIGVLYFRLHALPEQMAHRGQKVQFELVAVLALLALFTHNHTFWVAGLLLALVPLPDLTTPLSKIAGSLDKIANQQAPRAAASEQTGTPHDPVAVEEPDAPGSLSSDSAAIASPESSGNEPRS</sequence>
<dbReference type="AlphaFoldDB" id="A0A9X0W9F7"/>